<keyword evidence="1 2" id="KW-0443">Lipid metabolism</keyword>
<dbReference type="GO" id="GO:0016042">
    <property type="term" value="P:lipid catabolic process"/>
    <property type="evidence" value="ECO:0007669"/>
    <property type="project" value="UniProtKB-UniRule"/>
</dbReference>
<evidence type="ECO:0000313" key="5">
    <source>
        <dbReference type="EMBL" id="UZF85539.1"/>
    </source>
</evidence>
<protein>
    <submittedName>
        <fullName evidence="5">Patatin-like phospholipase family protein</fullName>
    </submittedName>
</protein>
<feature type="signal peptide" evidence="3">
    <location>
        <begin position="1"/>
        <end position="23"/>
    </location>
</feature>
<name>A0A9E7ZVH0_9HYPH</name>
<feature type="chain" id="PRO_5038462964" evidence="3">
    <location>
        <begin position="24"/>
        <end position="444"/>
    </location>
</feature>
<proteinExistence type="predicted"/>
<evidence type="ECO:0000256" key="2">
    <source>
        <dbReference type="PROSITE-ProRule" id="PRU01161"/>
    </source>
</evidence>
<feature type="active site" description="Proton acceptor" evidence="2">
    <location>
        <position position="276"/>
    </location>
</feature>
<dbReference type="AlphaFoldDB" id="A0A9E7ZVH0"/>
<feature type="domain" description="PNPLA" evidence="4">
    <location>
        <begin position="58"/>
        <end position="289"/>
    </location>
</feature>
<comment type="caution">
    <text evidence="2">Lacks conserved residue(s) required for the propagation of feature annotation.</text>
</comment>
<keyword evidence="3" id="KW-0732">Signal</keyword>
<sequence length="444" mass="46535">MIVNRLKALPLLGMLAIGLAACANPSNTPSNAPLAQPAGQASYAKSDARIGKTAVIVALSGGGARSAAFGYGVLSALAEQPAPEGGGRTLADDIAVVAGVSGGGMLAAYVALHGPSAIPDFKRDFLDRDPEASLRTAITPVNLLRGYRGGVNDLEGLAGWLDEHLYHGATLGDLQSSGGPRLLLHATDLYNRAPFPFEPASFQAICSDFSAFPLSHAVAASAAVPVLFAPVVVENYNAACPAGANRPVPAGVEAGIRDVWTRYATASDLRYLKLLDGGLVDNLATRHLIAAMREPAPAPLSAEQARRVTRVVVVVADASTRIGGDMSKAPDGPGALDTVTASIDAMIDNASRASLDTLEQETRRWRQRVIRWRCDVAGLRDCDRFEVELVKLSLADIRDPATAARILQAHNRLSLTTGEVDLLSGLGRRLLAAGLRHGRGTARQ</sequence>
<feature type="short sequence motif" description="GXSXG" evidence="2">
    <location>
        <begin position="99"/>
        <end position="103"/>
    </location>
</feature>
<accession>A0A9E7ZVH0</accession>
<dbReference type="InterPro" id="IPR016035">
    <property type="entry name" value="Acyl_Trfase/lysoPLipase"/>
</dbReference>
<organism evidence="5">
    <name type="scientific">Bosea sp. NBC_00436</name>
    <dbReference type="NCBI Taxonomy" id="2969620"/>
    <lineage>
        <taxon>Bacteria</taxon>
        <taxon>Pseudomonadati</taxon>
        <taxon>Pseudomonadota</taxon>
        <taxon>Alphaproteobacteria</taxon>
        <taxon>Hyphomicrobiales</taxon>
        <taxon>Boseaceae</taxon>
        <taxon>Bosea</taxon>
    </lineage>
</organism>
<evidence type="ECO:0000256" key="1">
    <source>
        <dbReference type="ARBA" id="ARBA00023098"/>
    </source>
</evidence>
<keyword evidence="2" id="KW-0378">Hydrolase</keyword>
<dbReference type="Pfam" id="PF01734">
    <property type="entry name" value="Patatin"/>
    <property type="match status" value="1"/>
</dbReference>
<dbReference type="EMBL" id="CP102774">
    <property type="protein sequence ID" value="UZF85539.1"/>
    <property type="molecule type" value="Genomic_DNA"/>
</dbReference>
<feature type="short sequence motif" description="DGA/G" evidence="2">
    <location>
        <begin position="276"/>
        <end position="278"/>
    </location>
</feature>
<evidence type="ECO:0000256" key="3">
    <source>
        <dbReference type="SAM" id="SignalP"/>
    </source>
</evidence>
<dbReference type="GO" id="GO:0016787">
    <property type="term" value="F:hydrolase activity"/>
    <property type="evidence" value="ECO:0007669"/>
    <property type="project" value="UniProtKB-UniRule"/>
</dbReference>
<dbReference type="SUPFAM" id="SSF52151">
    <property type="entry name" value="FabD/lysophospholipase-like"/>
    <property type="match status" value="1"/>
</dbReference>
<dbReference type="InterPro" id="IPR002641">
    <property type="entry name" value="PNPLA_dom"/>
</dbReference>
<gene>
    <name evidence="5" type="ORF">NWE54_17120</name>
</gene>
<feature type="active site" description="Nucleophile" evidence="2">
    <location>
        <position position="101"/>
    </location>
</feature>
<keyword evidence="2" id="KW-0442">Lipid degradation</keyword>
<reference evidence="5" key="1">
    <citation type="submission" date="2022-08" db="EMBL/GenBank/DDBJ databases">
        <title>Complete Genome Sequences of 2 Bosea sp. soil isolates.</title>
        <authorList>
            <person name="Alvarez Arevalo M."/>
            <person name="Sterndorff E.B."/>
            <person name="Faurdal D."/>
            <person name="Joergensen T.S."/>
            <person name="Weber T."/>
        </authorList>
    </citation>
    <scope>NUCLEOTIDE SEQUENCE</scope>
    <source>
        <strain evidence="5">NBC_00436</strain>
    </source>
</reference>
<dbReference type="PROSITE" id="PS51635">
    <property type="entry name" value="PNPLA"/>
    <property type="match status" value="1"/>
</dbReference>
<dbReference type="PROSITE" id="PS51257">
    <property type="entry name" value="PROKAR_LIPOPROTEIN"/>
    <property type="match status" value="1"/>
</dbReference>
<evidence type="ECO:0000259" key="4">
    <source>
        <dbReference type="PROSITE" id="PS51635"/>
    </source>
</evidence>
<dbReference type="Gene3D" id="3.40.1090.10">
    <property type="entry name" value="Cytosolic phospholipase A2 catalytic domain"/>
    <property type="match status" value="1"/>
</dbReference>